<dbReference type="InterPro" id="IPR050351">
    <property type="entry name" value="BphY/WalK/GraS-like"/>
</dbReference>
<feature type="transmembrane region" description="Helical" evidence="14">
    <location>
        <begin position="34"/>
        <end position="54"/>
    </location>
</feature>
<keyword evidence="7 14" id="KW-0812">Transmembrane</keyword>
<evidence type="ECO:0000256" key="6">
    <source>
        <dbReference type="ARBA" id="ARBA00022679"/>
    </source>
</evidence>
<dbReference type="SUPFAM" id="SSF55874">
    <property type="entry name" value="ATPase domain of HSP90 chaperone/DNA topoisomerase II/histidine kinase"/>
    <property type="match status" value="1"/>
</dbReference>
<dbReference type="EMBL" id="JAAIKC010000012">
    <property type="protein sequence ID" value="NEW08968.1"/>
    <property type="molecule type" value="Genomic_DNA"/>
</dbReference>
<evidence type="ECO:0000313" key="16">
    <source>
        <dbReference type="EMBL" id="NEW08968.1"/>
    </source>
</evidence>
<keyword evidence="10" id="KW-0067">ATP-binding</keyword>
<evidence type="ECO:0000256" key="1">
    <source>
        <dbReference type="ARBA" id="ARBA00000085"/>
    </source>
</evidence>
<evidence type="ECO:0000256" key="10">
    <source>
        <dbReference type="ARBA" id="ARBA00022840"/>
    </source>
</evidence>
<dbReference type="GO" id="GO:0005886">
    <property type="term" value="C:plasma membrane"/>
    <property type="evidence" value="ECO:0007669"/>
    <property type="project" value="UniProtKB-SubCell"/>
</dbReference>
<dbReference type="Pfam" id="PF02518">
    <property type="entry name" value="HATPase_c"/>
    <property type="match status" value="1"/>
</dbReference>
<feature type="transmembrane region" description="Helical" evidence="14">
    <location>
        <begin position="9"/>
        <end position="28"/>
    </location>
</feature>
<sequence>MRLFIRSHLSVLVLVVIQGVFIFGYYWFLGFQQLNHLMYVFFVQIFLVCLYFCYRWIQDHRLYEWLSDHKQRTEMSIPHLGSSSFSEALYEQQLAKTQHVENRIQQVHADLEARVTFMNQWVHQMKTPVSVIDLMIQDEDEEPFQDIRKELYRLEEGLKTVLYSSRLSLFEKDYFIEKIGIQTLLDEIIMENKRLFIQNKVFPKKVYPVEAIGIVTDKKWLGFAISQLITNAVKYSAMKSDTFTLQVEQEGQQIVLRIEDFGIGIPPYDLKRVFDPYFTGVNGRLYPEATGMGLYLAKEILYKLGHRMELDSELGKGTVCKIFF</sequence>
<dbReference type="EC" id="2.7.13.3" evidence="3"/>
<evidence type="ECO:0000256" key="5">
    <source>
        <dbReference type="ARBA" id="ARBA00022553"/>
    </source>
</evidence>
<evidence type="ECO:0000256" key="8">
    <source>
        <dbReference type="ARBA" id="ARBA00022741"/>
    </source>
</evidence>
<protein>
    <recommendedName>
        <fullName evidence="3">histidine kinase</fullName>
        <ecNumber evidence="3">2.7.13.3</ecNumber>
    </recommendedName>
</protein>
<dbReference type="GO" id="GO:0000155">
    <property type="term" value="F:phosphorelay sensor kinase activity"/>
    <property type="evidence" value="ECO:0007669"/>
    <property type="project" value="InterPro"/>
</dbReference>
<organism evidence="16">
    <name type="scientific">Paenibacillus sp. SYP-B3998</name>
    <dbReference type="NCBI Taxonomy" id="2678564"/>
    <lineage>
        <taxon>Bacteria</taxon>
        <taxon>Bacillati</taxon>
        <taxon>Bacillota</taxon>
        <taxon>Bacilli</taxon>
        <taxon>Bacillales</taxon>
        <taxon>Paenibacillaceae</taxon>
        <taxon>Paenibacillus</taxon>
    </lineage>
</organism>
<comment type="caution">
    <text evidence="16">The sequence shown here is derived from an EMBL/GenBank/DDBJ whole genome shotgun (WGS) entry which is preliminary data.</text>
</comment>
<keyword evidence="6" id="KW-0808">Transferase</keyword>
<evidence type="ECO:0000256" key="13">
    <source>
        <dbReference type="ARBA" id="ARBA00023136"/>
    </source>
</evidence>
<accession>A0A6G4A3V2</accession>
<keyword evidence="13 14" id="KW-0472">Membrane</keyword>
<evidence type="ECO:0000256" key="4">
    <source>
        <dbReference type="ARBA" id="ARBA00022475"/>
    </source>
</evidence>
<gene>
    <name evidence="16" type="ORF">GK047_23520</name>
</gene>
<feature type="domain" description="Histidine kinase" evidence="15">
    <location>
        <begin position="120"/>
        <end position="324"/>
    </location>
</feature>
<dbReference type="PANTHER" id="PTHR45453:SF2">
    <property type="entry name" value="HISTIDINE KINASE"/>
    <property type="match status" value="1"/>
</dbReference>
<dbReference type="InterPro" id="IPR003661">
    <property type="entry name" value="HisK_dim/P_dom"/>
</dbReference>
<dbReference type="InterPro" id="IPR005467">
    <property type="entry name" value="His_kinase_dom"/>
</dbReference>
<dbReference type="GO" id="GO:0005524">
    <property type="term" value="F:ATP binding"/>
    <property type="evidence" value="ECO:0007669"/>
    <property type="project" value="UniProtKB-KW"/>
</dbReference>
<evidence type="ECO:0000256" key="9">
    <source>
        <dbReference type="ARBA" id="ARBA00022777"/>
    </source>
</evidence>
<keyword evidence="11 14" id="KW-1133">Transmembrane helix</keyword>
<dbReference type="InterPro" id="IPR004358">
    <property type="entry name" value="Sig_transdc_His_kin-like_C"/>
</dbReference>
<dbReference type="CDD" id="cd00082">
    <property type="entry name" value="HisKA"/>
    <property type="match status" value="1"/>
</dbReference>
<comment type="subcellular location">
    <subcellularLocation>
        <location evidence="2">Cell membrane</location>
        <topology evidence="2">Multi-pass membrane protein</topology>
    </subcellularLocation>
</comment>
<name>A0A6G4A3V2_9BACL</name>
<dbReference type="Gene3D" id="3.30.565.10">
    <property type="entry name" value="Histidine kinase-like ATPase, C-terminal domain"/>
    <property type="match status" value="1"/>
</dbReference>
<dbReference type="GO" id="GO:0004721">
    <property type="term" value="F:phosphoprotein phosphatase activity"/>
    <property type="evidence" value="ECO:0007669"/>
    <property type="project" value="TreeGrafter"/>
</dbReference>
<dbReference type="GO" id="GO:0016036">
    <property type="term" value="P:cellular response to phosphate starvation"/>
    <property type="evidence" value="ECO:0007669"/>
    <property type="project" value="TreeGrafter"/>
</dbReference>
<comment type="catalytic activity">
    <reaction evidence="1">
        <text>ATP + protein L-histidine = ADP + protein N-phospho-L-histidine.</text>
        <dbReference type="EC" id="2.7.13.3"/>
    </reaction>
</comment>
<dbReference type="PROSITE" id="PS50109">
    <property type="entry name" value="HIS_KIN"/>
    <property type="match status" value="1"/>
</dbReference>
<dbReference type="PRINTS" id="PR00344">
    <property type="entry name" value="BCTRLSENSOR"/>
</dbReference>
<keyword evidence="12" id="KW-0902">Two-component regulatory system</keyword>
<proteinExistence type="predicted"/>
<dbReference type="AlphaFoldDB" id="A0A6G4A3V2"/>
<keyword evidence="5" id="KW-0597">Phosphoprotein</keyword>
<evidence type="ECO:0000256" key="11">
    <source>
        <dbReference type="ARBA" id="ARBA00022989"/>
    </source>
</evidence>
<evidence type="ECO:0000256" key="12">
    <source>
        <dbReference type="ARBA" id="ARBA00023012"/>
    </source>
</evidence>
<evidence type="ECO:0000259" key="15">
    <source>
        <dbReference type="PROSITE" id="PS50109"/>
    </source>
</evidence>
<keyword evidence="8" id="KW-0547">Nucleotide-binding</keyword>
<keyword evidence="9 16" id="KW-0418">Kinase</keyword>
<dbReference type="InterPro" id="IPR003594">
    <property type="entry name" value="HATPase_dom"/>
</dbReference>
<evidence type="ECO:0000256" key="2">
    <source>
        <dbReference type="ARBA" id="ARBA00004651"/>
    </source>
</evidence>
<dbReference type="SMART" id="SM00387">
    <property type="entry name" value="HATPase_c"/>
    <property type="match status" value="1"/>
</dbReference>
<evidence type="ECO:0000256" key="7">
    <source>
        <dbReference type="ARBA" id="ARBA00022692"/>
    </source>
</evidence>
<evidence type="ECO:0000256" key="14">
    <source>
        <dbReference type="SAM" id="Phobius"/>
    </source>
</evidence>
<evidence type="ECO:0000256" key="3">
    <source>
        <dbReference type="ARBA" id="ARBA00012438"/>
    </source>
</evidence>
<dbReference type="InterPro" id="IPR036890">
    <property type="entry name" value="HATPase_C_sf"/>
</dbReference>
<keyword evidence="4" id="KW-1003">Cell membrane</keyword>
<reference evidence="16" key="1">
    <citation type="submission" date="2020-02" db="EMBL/GenBank/DDBJ databases">
        <authorList>
            <person name="Shen X.-R."/>
            <person name="Zhang Y.-X."/>
        </authorList>
    </citation>
    <scope>NUCLEOTIDE SEQUENCE</scope>
    <source>
        <strain evidence="16">SYP-B3998</strain>
    </source>
</reference>
<dbReference type="RefSeq" id="WP_163952373.1">
    <property type="nucleotide sequence ID" value="NZ_JAAIKC010000012.1"/>
</dbReference>
<dbReference type="PANTHER" id="PTHR45453">
    <property type="entry name" value="PHOSPHATE REGULON SENSOR PROTEIN PHOR"/>
    <property type="match status" value="1"/>
</dbReference>